<dbReference type="EMBL" id="VSRR010013445">
    <property type="protein sequence ID" value="MPC55800.1"/>
    <property type="molecule type" value="Genomic_DNA"/>
</dbReference>
<gene>
    <name evidence="2" type="ORF">E2C01_049744</name>
</gene>
<organism evidence="2 3">
    <name type="scientific">Portunus trituberculatus</name>
    <name type="common">Swimming crab</name>
    <name type="synonym">Neptunus trituberculatus</name>
    <dbReference type="NCBI Taxonomy" id="210409"/>
    <lineage>
        <taxon>Eukaryota</taxon>
        <taxon>Metazoa</taxon>
        <taxon>Ecdysozoa</taxon>
        <taxon>Arthropoda</taxon>
        <taxon>Crustacea</taxon>
        <taxon>Multicrustacea</taxon>
        <taxon>Malacostraca</taxon>
        <taxon>Eumalacostraca</taxon>
        <taxon>Eucarida</taxon>
        <taxon>Decapoda</taxon>
        <taxon>Pleocyemata</taxon>
        <taxon>Brachyura</taxon>
        <taxon>Eubrachyura</taxon>
        <taxon>Portunoidea</taxon>
        <taxon>Portunidae</taxon>
        <taxon>Portuninae</taxon>
        <taxon>Portunus</taxon>
    </lineage>
</organism>
<sequence>MKVEDSDLGEVEASVPAQGWRKREEESRGEEVDRASETHVGIKLVKTRATNLLTSIDSS</sequence>
<dbReference type="AlphaFoldDB" id="A0A5B7G6E5"/>
<feature type="compositionally biased region" description="Basic and acidic residues" evidence="1">
    <location>
        <begin position="21"/>
        <end position="37"/>
    </location>
</feature>
<dbReference type="Proteomes" id="UP000324222">
    <property type="component" value="Unassembled WGS sequence"/>
</dbReference>
<protein>
    <submittedName>
        <fullName evidence="2">Uncharacterized protein</fullName>
    </submittedName>
</protein>
<feature type="region of interest" description="Disordered" evidence="1">
    <location>
        <begin position="1"/>
        <end position="38"/>
    </location>
</feature>
<reference evidence="2 3" key="1">
    <citation type="submission" date="2019-05" db="EMBL/GenBank/DDBJ databases">
        <title>Another draft genome of Portunus trituberculatus and its Hox gene families provides insights of decapod evolution.</title>
        <authorList>
            <person name="Jeong J.-H."/>
            <person name="Song I."/>
            <person name="Kim S."/>
            <person name="Choi T."/>
            <person name="Kim D."/>
            <person name="Ryu S."/>
            <person name="Kim W."/>
        </authorList>
    </citation>
    <scope>NUCLEOTIDE SEQUENCE [LARGE SCALE GENOMIC DNA]</scope>
    <source>
        <tissue evidence="2">Muscle</tissue>
    </source>
</reference>
<feature type="compositionally biased region" description="Acidic residues" evidence="1">
    <location>
        <begin position="1"/>
        <end position="10"/>
    </location>
</feature>
<evidence type="ECO:0000313" key="3">
    <source>
        <dbReference type="Proteomes" id="UP000324222"/>
    </source>
</evidence>
<name>A0A5B7G6E5_PORTR</name>
<accession>A0A5B7G6E5</accession>
<comment type="caution">
    <text evidence="2">The sequence shown here is derived from an EMBL/GenBank/DDBJ whole genome shotgun (WGS) entry which is preliminary data.</text>
</comment>
<evidence type="ECO:0000313" key="2">
    <source>
        <dbReference type="EMBL" id="MPC55800.1"/>
    </source>
</evidence>
<evidence type="ECO:0000256" key="1">
    <source>
        <dbReference type="SAM" id="MobiDB-lite"/>
    </source>
</evidence>
<keyword evidence="3" id="KW-1185">Reference proteome</keyword>
<proteinExistence type="predicted"/>